<dbReference type="PANTHER" id="PTHR22642:SF2">
    <property type="entry name" value="PROTEIN LONG AFTER FAR-RED 3"/>
    <property type="match status" value="1"/>
</dbReference>
<dbReference type="EMBL" id="VZOK01000007">
    <property type="protein sequence ID" value="KAB0639982.1"/>
    <property type="molecule type" value="Genomic_DNA"/>
</dbReference>
<dbReference type="SUPFAM" id="SSF51556">
    <property type="entry name" value="Metallo-dependent hydrolases"/>
    <property type="match status" value="1"/>
</dbReference>
<dbReference type="Pfam" id="PF07969">
    <property type="entry name" value="Amidohydro_3"/>
    <property type="match status" value="1"/>
</dbReference>
<accession>A0A6L3N4K1</accession>
<dbReference type="PANTHER" id="PTHR22642">
    <property type="entry name" value="IMIDAZOLONEPROPIONASE"/>
    <property type="match status" value="1"/>
</dbReference>
<comment type="caution">
    <text evidence="3">The sequence shown here is derived from an EMBL/GenBank/DDBJ whole genome shotgun (WGS) entry which is preliminary data.</text>
</comment>
<feature type="domain" description="Amidohydrolase 3" evidence="2">
    <location>
        <begin position="72"/>
        <end position="250"/>
    </location>
</feature>
<evidence type="ECO:0000259" key="2">
    <source>
        <dbReference type="Pfam" id="PF07969"/>
    </source>
</evidence>
<dbReference type="InterPro" id="IPR013108">
    <property type="entry name" value="Amidohydro_3"/>
</dbReference>
<protein>
    <submittedName>
        <fullName evidence="3">Amidohydrolase family protein</fullName>
    </submittedName>
</protein>
<evidence type="ECO:0000256" key="1">
    <source>
        <dbReference type="SAM" id="MobiDB-lite"/>
    </source>
</evidence>
<proteinExistence type="predicted"/>
<feature type="compositionally biased region" description="Polar residues" evidence="1">
    <location>
        <begin position="13"/>
        <end position="32"/>
    </location>
</feature>
<keyword evidence="3" id="KW-0378">Hydrolase</keyword>
<organism evidence="3 4">
    <name type="scientific">Burkholderia stagnalis</name>
    <dbReference type="NCBI Taxonomy" id="1503054"/>
    <lineage>
        <taxon>Bacteria</taxon>
        <taxon>Pseudomonadati</taxon>
        <taxon>Pseudomonadota</taxon>
        <taxon>Betaproteobacteria</taxon>
        <taxon>Burkholderiales</taxon>
        <taxon>Burkholderiaceae</taxon>
        <taxon>Burkholderia</taxon>
        <taxon>Burkholderia cepacia complex</taxon>
    </lineage>
</organism>
<name>A0A6L3N4K1_9BURK</name>
<dbReference type="GO" id="GO:0016810">
    <property type="term" value="F:hydrolase activity, acting on carbon-nitrogen (but not peptide) bonds"/>
    <property type="evidence" value="ECO:0007669"/>
    <property type="project" value="InterPro"/>
</dbReference>
<dbReference type="Gene3D" id="2.30.40.10">
    <property type="entry name" value="Urease, subunit C, domain 1"/>
    <property type="match status" value="1"/>
</dbReference>
<dbReference type="SUPFAM" id="SSF51338">
    <property type="entry name" value="Composite domain of metallo-dependent hydrolases"/>
    <property type="match status" value="1"/>
</dbReference>
<dbReference type="InterPro" id="IPR032466">
    <property type="entry name" value="Metal_Hydrolase"/>
</dbReference>
<sequence length="258" mass="28543">MGAAAAWYSTPKRISNGANANGNPGYSATSATKGGRETPGTLRQSTMRIQRPMMPVARPGGFGHHRERSSCKKPVDLRHRIEHASLLDDDDLRAMKRLNVSPSFLIGHVGYWGRAFRSIILGEERAQKLDRCKSALREGLRISLHSDRFVSPLGPLRYMDQAIGRVMEADPELGVLNEAECLTVPEALRAVTIDAAWQCHLDEQIGSLKEGKQADLVILDQNPLQGKPSNPYQLRNIHVLETWVSGRRVYAASPTENS</sequence>
<dbReference type="AlphaFoldDB" id="A0A6L3N4K1"/>
<evidence type="ECO:0000313" key="3">
    <source>
        <dbReference type="EMBL" id="KAB0639982.1"/>
    </source>
</evidence>
<feature type="region of interest" description="Disordered" evidence="1">
    <location>
        <begin position="13"/>
        <end position="44"/>
    </location>
</feature>
<reference evidence="3 4" key="1">
    <citation type="submission" date="2019-09" db="EMBL/GenBank/DDBJ databases">
        <title>Draft genome sequences of 48 bacterial type strains from the CCUG.</title>
        <authorList>
            <person name="Tunovic T."/>
            <person name="Pineiro-Iglesias B."/>
            <person name="Unosson C."/>
            <person name="Inganas E."/>
            <person name="Ohlen M."/>
            <person name="Cardew S."/>
            <person name="Jensie-Markopoulos S."/>
            <person name="Salva-Serra F."/>
            <person name="Jaen-Luchoro D."/>
            <person name="Karlsson R."/>
            <person name="Svensson-Stadler L."/>
            <person name="Chun J."/>
            <person name="Moore E."/>
        </authorList>
    </citation>
    <scope>NUCLEOTIDE SEQUENCE [LARGE SCALE GENOMIC DNA]</scope>
    <source>
        <strain evidence="3 4">CCUG 65686</strain>
    </source>
</reference>
<dbReference type="Proteomes" id="UP000473470">
    <property type="component" value="Unassembled WGS sequence"/>
</dbReference>
<dbReference type="Gene3D" id="3.20.20.140">
    <property type="entry name" value="Metal-dependent hydrolases"/>
    <property type="match status" value="1"/>
</dbReference>
<evidence type="ECO:0000313" key="4">
    <source>
        <dbReference type="Proteomes" id="UP000473470"/>
    </source>
</evidence>
<gene>
    <name evidence="3" type="ORF">F7R25_06620</name>
</gene>
<dbReference type="InterPro" id="IPR011059">
    <property type="entry name" value="Metal-dep_hydrolase_composite"/>
</dbReference>